<dbReference type="InterPro" id="IPR005511">
    <property type="entry name" value="SMP-30"/>
</dbReference>
<feature type="active site" description="Proton donor/acceptor" evidence="2">
    <location>
        <position position="198"/>
    </location>
</feature>
<reference evidence="5" key="1">
    <citation type="submission" date="2021-11" db="EMBL/GenBank/DDBJ databases">
        <title>Vibrio ZSDE26 sp. nov. and Vibrio ZSDZ34 sp. nov., isolated from coastal seawater in Qingdao.</title>
        <authorList>
            <person name="Zhang P."/>
        </authorList>
    </citation>
    <scope>NUCLEOTIDE SEQUENCE</scope>
    <source>
        <strain evidence="5">ZSDZ34</strain>
    </source>
</reference>
<dbReference type="PANTHER" id="PTHR10907:SF47">
    <property type="entry name" value="REGUCALCIN"/>
    <property type="match status" value="1"/>
</dbReference>
<gene>
    <name evidence="5" type="ORF">LNL84_12770</name>
</gene>
<feature type="binding site" evidence="3">
    <location>
        <position position="19"/>
    </location>
    <ligand>
        <name>a divalent metal cation</name>
        <dbReference type="ChEBI" id="CHEBI:60240"/>
    </ligand>
</feature>
<evidence type="ECO:0000256" key="1">
    <source>
        <dbReference type="ARBA" id="ARBA00008853"/>
    </source>
</evidence>
<feature type="binding site" evidence="3">
    <location>
        <position position="100"/>
    </location>
    <ligand>
        <name>substrate</name>
    </ligand>
</feature>
<dbReference type="PANTHER" id="PTHR10907">
    <property type="entry name" value="REGUCALCIN"/>
    <property type="match status" value="1"/>
</dbReference>
<accession>A0A9X1WCD2</accession>
<keyword evidence="3" id="KW-0862">Zinc</keyword>
<comment type="caution">
    <text evidence="5">The sequence shown here is derived from an EMBL/GenBank/DDBJ whole genome shotgun (WGS) entry which is preliminary data.</text>
</comment>
<evidence type="ECO:0000313" key="6">
    <source>
        <dbReference type="Proteomes" id="UP001139488"/>
    </source>
</evidence>
<comment type="cofactor">
    <cofactor evidence="3">
        <name>Zn(2+)</name>
        <dbReference type="ChEBI" id="CHEBI:29105"/>
    </cofactor>
    <text evidence="3">Binds 1 divalent metal cation per subunit.</text>
</comment>
<dbReference type="GO" id="GO:0019853">
    <property type="term" value="P:L-ascorbic acid biosynthetic process"/>
    <property type="evidence" value="ECO:0007669"/>
    <property type="project" value="TreeGrafter"/>
</dbReference>
<feature type="domain" description="SMP-30/Gluconolactonase/LRE-like region" evidence="4">
    <location>
        <begin position="17"/>
        <end position="256"/>
    </location>
</feature>
<dbReference type="PRINTS" id="PR01790">
    <property type="entry name" value="SMP30FAMILY"/>
</dbReference>
<dbReference type="EMBL" id="JAJNNZ010000009">
    <property type="protein sequence ID" value="MCJ2377701.1"/>
    <property type="molecule type" value="Genomic_DNA"/>
</dbReference>
<dbReference type="GO" id="GO:0005509">
    <property type="term" value="F:calcium ion binding"/>
    <property type="evidence" value="ECO:0007669"/>
    <property type="project" value="TreeGrafter"/>
</dbReference>
<evidence type="ECO:0000256" key="3">
    <source>
        <dbReference type="PIRSR" id="PIRSR605511-2"/>
    </source>
</evidence>
<keyword evidence="6" id="KW-1185">Reference proteome</keyword>
<feature type="binding site" evidence="3">
    <location>
        <position position="148"/>
    </location>
    <ligand>
        <name>a divalent metal cation</name>
        <dbReference type="ChEBI" id="CHEBI:60240"/>
    </ligand>
</feature>
<protein>
    <submittedName>
        <fullName evidence="5">SMP-30/gluconolactonase/LRE family protein</fullName>
    </submittedName>
</protein>
<feature type="binding site" evidence="3">
    <location>
        <position position="198"/>
    </location>
    <ligand>
        <name>a divalent metal cation</name>
        <dbReference type="ChEBI" id="CHEBI:60240"/>
    </ligand>
</feature>
<dbReference type="SUPFAM" id="SSF63829">
    <property type="entry name" value="Calcium-dependent phosphotriesterase"/>
    <property type="match status" value="1"/>
</dbReference>
<dbReference type="RefSeq" id="WP_244357938.1">
    <property type="nucleotide sequence ID" value="NZ_JAJNNZ010000009.1"/>
</dbReference>
<evidence type="ECO:0000313" key="5">
    <source>
        <dbReference type="EMBL" id="MCJ2377701.1"/>
    </source>
</evidence>
<dbReference type="Proteomes" id="UP001139488">
    <property type="component" value="Unassembled WGS sequence"/>
</dbReference>
<evidence type="ECO:0000256" key="2">
    <source>
        <dbReference type="PIRSR" id="PIRSR605511-1"/>
    </source>
</evidence>
<dbReference type="InterPro" id="IPR013658">
    <property type="entry name" value="SGL"/>
</dbReference>
<comment type="similarity">
    <text evidence="1">Belongs to the SMP-30/CGR1 family.</text>
</comment>
<dbReference type="Gene3D" id="2.120.10.30">
    <property type="entry name" value="TolB, C-terminal domain"/>
    <property type="match status" value="1"/>
</dbReference>
<feature type="binding site" evidence="3">
    <location>
        <position position="102"/>
    </location>
    <ligand>
        <name>substrate</name>
    </ligand>
</feature>
<dbReference type="GO" id="GO:0004341">
    <property type="term" value="F:gluconolactonase activity"/>
    <property type="evidence" value="ECO:0007669"/>
    <property type="project" value="TreeGrafter"/>
</dbReference>
<dbReference type="AlphaFoldDB" id="A0A9X1WCD2"/>
<keyword evidence="3" id="KW-0479">Metal-binding</keyword>
<proteinExistence type="inferred from homology"/>
<dbReference type="InterPro" id="IPR011042">
    <property type="entry name" value="6-blade_b-propeller_TolB-like"/>
</dbReference>
<evidence type="ECO:0000259" key="4">
    <source>
        <dbReference type="Pfam" id="PF08450"/>
    </source>
</evidence>
<organism evidence="5 6">
    <name type="scientific">Vibrio gelatinilyticus</name>
    <dbReference type="NCBI Taxonomy" id="2893468"/>
    <lineage>
        <taxon>Bacteria</taxon>
        <taxon>Pseudomonadati</taxon>
        <taxon>Pseudomonadota</taxon>
        <taxon>Gammaproteobacteria</taxon>
        <taxon>Vibrionales</taxon>
        <taxon>Vibrionaceae</taxon>
        <taxon>Vibrio</taxon>
    </lineage>
</organism>
<dbReference type="Pfam" id="PF08450">
    <property type="entry name" value="SGL"/>
    <property type="match status" value="1"/>
</dbReference>
<name>A0A9X1WCD2_9VIBR</name>
<sequence length="284" mass="31076">MQHSIQFTPMLDRDFSLAECPRWDWRYEAWLWVDIANGQLWRLKDGQTSTLEFGEPIGCFAMTGESGYVIALKSGLYLLDSWAAEKQVVAPLVSEYPRMRYNDGRAAPGGRFIAGTRNGAKQGDQGQFHQLHLDGKVEAMPMFAWTCNGLAFSPDGQWLYWADTGESKVYRCSYDSLTGAYGDNQLFADLSDYDGRPDGASVDSQGNYWVAMYAGASVVQISPNGEVLQVVSVPAENPTMVGFGGEDMTQMVVTSAAGSESEGQVLMSASPVSGLREPLVELQG</sequence>